<keyword evidence="2" id="KW-1185">Reference proteome</keyword>
<dbReference type="Proteomes" id="UP001326110">
    <property type="component" value="Chromosome"/>
</dbReference>
<dbReference type="Pfam" id="PF11162">
    <property type="entry name" value="DUF2946"/>
    <property type="match status" value="1"/>
</dbReference>
<sequence>MPQFLSQRRHISLIVCLAIMLNLLWPALGQAMVAPGIDAIAGEVCSASGNIYSTPARNDQQQVPIAGHHLKHCALCASLAGAPPPAPLALRAPIAASAVFSAPGYTAPAPCCAWPDARPRAPPTFA</sequence>
<reference evidence="1 2" key="1">
    <citation type="submission" date="2023-11" db="EMBL/GenBank/DDBJ databases">
        <title>MicrobeMod: A computational toolkit for identifying prokaryotic methylation and restriction-modification with nanopore sequencing.</title>
        <authorList>
            <person name="Crits-Christoph A."/>
            <person name="Kang S.C."/>
            <person name="Lee H."/>
            <person name="Ostrov N."/>
        </authorList>
    </citation>
    <scope>NUCLEOTIDE SEQUENCE [LARGE SCALE GENOMIC DNA]</scope>
    <source>
        <strain evidence="1 2">ATCC 25935</strain>
    </source>
</reference>
<dbReference type="RefSeq" id="WP_019920688.1">
    <property type="nucleotide sequence ID" value="NZ_CP140152.1"/>
</dbReference>
<evidence type="ECO:0000313" key="1">
    <source>
        <dbReference type="EMBL" id="WQH06682.1"/>
    </source>
</evidence>
<proteinExistence type="predicted"/>
<dbReference type="EMBL" id="CP140152">
    <property type="protein sequence ID" value="WQH06682.1"/>
    <property type="molecule type" value="Genomic_DNA"/>
</dbReference>
<name>A0ABZ0Y5N1_9BURK</name>
<accession>A0ABZ0Y5N1</accession>
<evidence type="ECO:0000313" key="2">
    <source>
        <dbReference type="Proteomes" id="UP001326110"/>
    </source>
</evidence>
<dbReference type="InterPro" id="IPR021333">
    <property type="entry name" value="DUF2946"/>
</dbReference>
<dbReference type="GeneID" id="43162547"/>
<gene>
    <name evidence="1" type="ORF">SR858_10270</name>
</gene>
<protein>
    <submittedName>
        <fullName evidence="1">DUF2946 family protein</fullName>
    </submittedName>
</protein>
<organism evidence="1 2">
    <name type="scientific">Duganella zoogloeoides</name>
    <dbReference type="NCBI Taxonomy" id="75659"/>
    <lineage>
        <taxon>Bacteria</taxon>
        <taxon>Pseudomonadati</taxon>
        <taxon>Pseudomonadota</taxon>
        <taxon>Betaproteobacteria</taxon>
        <taxon>Burkholderiales</taxon>
        <taxon>Oxalobacteraceae</taxon>
        <taxon>Telluria group</taxon>
        <taxon>Duganella</taxon>
    </lineage>
</organism>